<keyword evidence="3" id="KW-0697">Rotamase</keyword>
<dbReference type="EMBL" id="MPUH01000592">
    <property type="protein sequence ID" value="OMJ77131.1"/>
    <property type="molecule type" value="Genomic_DNA"/>
</dbReference>
<organism evidence="5 6">
    <name type="scientific">Stentor coeruleus</name>
    <dbReference type="NCBI Taxonomy" id="5963"/>
    <lineage>
        <taxon>Eukaryota</taxon>
        <taxon>Sar</taxon>
        <taxon>Alveolata</taxon>
        <taxon>Ciliophora</taxon>
        <taxon>Postciliodesmatophora</taxon>
        <taxon>Heterotrichea</taxon>
        <taxon>Heterotrichida</taxon>
        <taxon>Stentoridae</taxon>
        <taxon>Stentor</taxon>
    </lineage>
</organism>
<evidence type="ECO:0000256" key="2">
    <source>
        <dbReference type="ARBA" id="ARBA00013194"/>
    </source>
</evidence>
<gene>
    <name evidence="5" type="ORF">SteCoe_23358</name>
</gene>
<dbReference type="EC" id="5.2.1.8" evidence="2"/>
<dbReference type="SMART" id="SM00028">
    <property type="entry name" value="TPR"/>
    <property type="match status" value="2"/>
</dbReference>
<evidence type="ECO:0000313" key="5">
    <source>
        <dbReference type="EMBL" id="OMJ77131.1"/>
    </source>
</evidence>
<evidence type="ECO:0000313" key="6">
    <source>
        <dbReference type="Proteomes" id="UP000187209"/>
    </source>
</evidence>
<dbReference type="InterPro" id="IPR011990">
    <property type="entry name" value="TPR-like_helical_dom_sf"/>
</dbReference>
<evidence type="ECO:0000256" key="1">
    <source>
        <dbReference type="ARBA" id="ARBA00000971"/>
    </source>
</evidence>
<proteinExistence type="predicted"/>
<comment type="caution">
    <text evidence="5">The sequence shown here is derived from an EMBL/GenBank/DDBJ whole genome shotgun (WGS) entry which is preliminary data.</text>
</comment>
<evidence type="ECO:0000256" key="4">
    <source>
        <dbReference type="ARBA" id="ARBA00023235"/>
    </source>
</evidence>
<keyword evidence="6" id="KW-1185">Reference proteome</keyword>
<dbReference type="SUPFAM" id="SSF48452">
    <property type="entry name" value="TPR-like"/>
    <property type="match status" value="1"/>
</dbReference>
<dbReference type="PANTHER" id="PTHR46512">
    <property type="entry name" value="PEPTIDYLPROLYL ISOMERASE"/>
    <property type="match status" value="1"/>
</dbReference>
<dbReference type="PANTHER" id="PTHR46512:SF9">
    <property type="entry name" value="PEPTIDYLPROLYL ISOMERASE"/>
    <property type="match status" value="1"/>
</dbReference>
<dbReference type="AlphaFoldDB" id="A0A1R2BK74"/>
<evidence type="ECO:0000256" key="3">
    <source>
        <dbReference type="ARBA" id="ARBA00023110"/>
    </source>
</evidence>
<dbReference type="InterPro" id="IPR019734">
    <property type="entry name" value="TPR_rpt"/>
</dbReference>
<comment type="catalytic activity">
    <reaction evidence="1">
        <text>[protein]-peptidylproline (omega=180) = [protein]-peptidylproline (omega=0)</text>
        <dbReference type="Rhea" id="RHEA:16237"/>
        <dbReference type="Rhea" id="RHEA-COMP:10747"/>
        <dbReference type="Rhea" id="RHEA-COMP:10748"/>
        <dbReference type="ChEBI" id="CHEBI:83833"/>
        <dbReference type="ChEBI" id="CHEBI:83834"/>
        <dbReference type="EC" id="5.2.1.8"/>
    </reaction>
</comment>
<keyword evidence="4" id="KW-0413">Isomerase</keyword>
<dbReference type="Proteomes" id="UP000187209">
    <property type="component" value="Unassembled WGS sequence"/>
</dbReference>
<sequence length="203" mass="24133">MDFENFSDIEEKRSDVFEVRVEAAKEFKEKGNKFFKDNDFFNAEYFYHVGLYHIDFDHLQWNFELLDKHREEVLSVKTPICLNLAAVRIKLKNYPKAICLCDEVLKDDKNNAKAFYRKAQAQKCLKNYDDALVSINKAESLAKAKEVIELRNEIKQLLRAENQKFKKMWKGKLIPKPKNFTLMKFLSYINPLNLHFRLFPLVI</sequence>
<accession>A0A1R2BK74</accession>
<dbReference type="GO" id="GO:0003755">
    <property type="term" value="F:peptidyl-prolyl cis-trans isomerase activity"/>
    <property type="evidence" value="ECO:0007669"/>
    <property type="project" value="UniProtKB-EC"/>
</dbReference>
<reference evidence="5 6" key="1">
    <citation type="submission" date="2016-11" db="EMBL/GenBank/DDBJ databases">
        <title>The macronuclear genome of Stentor coeruleus: a giant cell with tiny introns.</title>
        <authorList>
            <person name="Slabodnick M."/>
            <person name="Ruby J.G."/>
            <person name="Reiff S.B."/>
            <person name="Swart E.C."/>
            <person name="Gosai S."/>
            <person name="Prabakaran S."/>
            <person name="Witkowska E."/>
            <person name="Larue G.E."/>
            <person name="Fisher S."/>
            <person name="Freeman R.M."/>
            <person name="Gunawardena J."/>
            <person name="Chu W."/>
            <person name="Stover N.A."/>
            <person name="Gregory B.D."/>
            <person name="Nowacki M."/>
            <person name="Derisi J."/>
            <person name="Roy S.W."/>
            <person name="Marshall W.F."/>
            <person name="Sood P."/>
        </authorList>
    </citation>
    <scope>NUCLEOTIDE SEQUENCE [LARGE SCALE GENOMIC DNA]</scope>
    <source>
        <strain evidence="5">WM001</strain>
    </source>
</reference>
<dbReference type="InterPro" id="IPR050754">
    <property type="entry name" value="FKBP4/5/8-like"/>
</dbReference>
<name>A0A1R2BK74_9CILI</name>
<dbReference type="Gene3D" id="1.25.40.10">
    <property type="entry name" value="Tetratricopeptide repeat domain"/>
    <property type="match status" value="1"/>
</dbReference>
<protein>
    <recommendedName>
        <fullName evidence="2">peptidylprolyl isomerase</fullName>
        <ecNumber evidence="2">5.2.1.8</ecNumber>
    </recommendedName>
</protein>
<dbReference type="OrthoDB" id="290877at2759"/>